<comment type="subcellular location">
    <subcellularLocation>
        <location evidence="1">Cell membrane</location>
        <topology evidence="1">Multi-pass membrane protein</topology>
    </subcellularLocation>
</comment>
<evidence type="ECO:0000256" key="8">
    <source>
        <dbReference type="PIRNR" id="PIRNR006351"/>
    </source>
</evidence>
<evidence type="ECO:0000259" key="10">
    <source>
        <dbReference type="PROSITE" id="PS51105"/>
    </source>
</evidence>
<evidence type="ECO:0000256" key="4">
    <source>
        <dbReference type="ARBA" id="ARBA00022597"/>
    </source>
</evidence>
<evidence type="ECO:0000313" key="11">
    <source>
        <dbReference type="EMBL" id="MBY0755093.1"/>
    </source>
</evidence>
<evidence type="ECO:0000256" key="3">
    <source>
        <dbReference type="ARBA" id="ARBA00022475"/>
    </source>
</evidence>
<keyword evidence="4 8" id="KW-0762">Sugar transport</keyword>
<dbReference type="InterPro" id="IPR051088">
    <property type="entry name" value="PTS_Sugar-EIIC/EIIB"/>
</dbReference>
<feature type="transmembrane region" description="Helical" evidence="9">
    <location>
        <begin position="292"/>
        <end position="312"/>
    </location>
</feature>
<dbReference type="InterPro" id="IPR004501">
    <property type="entry name" value="PTS_EIIC_3"/>
</dbReference>
<feature type="transmembrane region" description="Helical" evidence="9">
    <location>
        <begin position="104"/>
        <end position="124"/>
    </location>
</feature>
<feature type="transmembrane region" description="Helical" evidence="9">
    <location>
        <begin position="343"/>
        <end position="366"/>
    </location>
</feature>
<evidence type="ECO:0000256" key="6">
    <source>
        <dbReference type="ARBA" id="ARBA00022989"/>
    </source>
</evidence>
<dbReference type="InterPro" id="IPR004796">
    <property type="entry name" value="PTS_IIC_cello"/>
</dbReference>
<keyword evidence="3 8" id="KW-1003">Cell membrane</keyword>
<protein>
    <recommendedName>
        <fullName evidence="8">Permease IIC component</fullName>
    </recommendedName>
</protein>
<comment type="caution">
    <text evidence="11">The sequence shown here is derived from an EMBL/GenBank/DDBJ whole genome shotgun (WGS) entry which is preliminary data.</text>
</comment>
<dbReference type="Proteomes" id="UP001299068">
    <property type="component" value="Unassembled WGS sequence"/>
</dbReference>
<feature type="transmembrane region" description="Helical" evidence="9">
    <location>
        <begin position="144"/>
        <end position="163"/>
    </location>
</feature>
<evidence type="ECO:0000256" key="1">
    <source>
        <dbReference type="ARBA" id="ARBA00004651"/>
    </source>
</evidence>
<accession>A0ABS7KWA5</accession>
<feature type="transmembrane region" description="Helical" evidence="9">
    <location>
        <begin position="183"/>
        <end position="205"/>
    </location>
</feature>
<keyword evidence="7 8" id="KW-0472">Membrane</keyword>
<dbReference type="PANTHER" id="PTHR33989:SF4">
    <property type="entry name" value="PTS SYSTEM N,N'-DIACETYLCHITOBIOSE-SPECIFIC EIIC COMPONENT"/>
    <property type="match status" value="1"/>
</dbReference>
<dbReference type="PANTHER" id="PTHR33989">
    <property type="match status" value="1"/>
</dbReference>
<feature type="domain" description="PTS EIIC type-3" evidence="10">
    <location>
        <begin position="8"/>
        <end position="416"/>
    </location>
</feature>
<dbReference type="PIRSF" id="PIRSF006351">
    <property type="entry name" value="PTS_EIIC-Cellobiose"/>
    <property type="match status" value="1"/>
</dbReference>
<keyword evidence="5 9" id="KW-0812">Transmembrane</keyword>
<comment type="function">
    <text evidence="8">The phosphoenolpyruvate-dependent sugar phosphotransferase system (PTS), a major carbohydrate active -transport system, catalyzes the phosphorylation of incoming sugar substrates concomitant with their translocation across the cell membrane.</text>
</comment>
<feature type="transmembrane region" description="Helical" evidence="9">
    <location>
        <begin position="71"/>
        <end position="92"/>
    </location>
</feature>
<keyword evidence="12" id="KW-1185">Reference proteome</keyword>
<keyword evidence="2 8" id="KW-0813">Transport</keyword>
<gene>
    <name evidence="11" type="ORF">K5V21_06450</name>
</gene>
<sequence length="436" mass="47701">MEKFTNLIEEKMVPAVSKVTSMRYFSALRSGFLAVMPLTIIASIFLLITSFPVEGYPEFMASIFGEDWVSYISPAYKATFDMMGFMLCGTLAYKLSEDYELDKLSVMILALVSYIIITPKIAIAPESREIVSGVLPMAWLGSKGILAAIFMGITSTEIFRFVVRKKMVIKLPDSVPPMVSRSFSALIPGVLIIAFSLLVNGLALAAETSLHEWIYEMLQVPLQGLTASIGAITIVGLLNGLLWWFGIHPGVVNSVVNPMITANTLENQKLFEAGNLTLQNGHIGTIQMIDQFATIGGAGMTIGLIISVLLVARSQRLKMLGKLSAVPALFNINEPLVFGLPIIFNPLMLIPVALAPTVSILIAYFAQKIGFMPLFNGIQAPWPTPGIFSGFLVAGWQGAAVQIICILVSTMIYYPFVKALDNQYRKEELVEEQNNL</sequence>
<evidence type="ECO:0000256" key="7">
    <source>
        <dbReference type="ARBA" id="ARBA00023136"/>
    </source>
</evidence>
<evidence type="ECO:0000256" key="5">
    <source>
        <dbReference type="ARBA" id="ARBA00022692"/>
    </source>
</evidence>
<name>A0ABS7KWA5_CLOSR</name>
<dbReference type="RefSeq" id="WP_221860094.1">
    <property type="nucleotide sequence ID" value="NZ_JAIKTU010000004.1"/>
</dbReference>
<proteinExistence type="predicted"/>
<dbReference type="InterPro" id="IPR003352">
    <property type="entry name" value="PTS_EIIC"/>
</dbReference>
<feature type="transmembrane region" description="Helical" evidence="9">
    <location>
        <begin position="31"/>
        <end position="51"/>
    </location>
</feature>
<organism evidence="11 12">
    <name type="scientific">Clostridium sardiniense</name>
    <name type="common">Clostridium absonum</name>
    <dbReference type="NCBI Taxonomy" id="29369"/>
    <lineage>
        <taxon>Bacteria</taxon>
        <taxon>Bacillati</taxon>
        <taxon>Bacillota</taxon>
        <taxon>Clostridia</taxon>
        <taxon>Eubacteriales</taxon>
        <taxon>Clostridiaceae</taxon>
        <taxon>Clostridium</taxon>
    </lineage>
</organism>
<dbReference type="NCBIfam" id="TIGR00410">
    <property type="entry name" value="lacE"/>
    <property type="match status" value="1"/>
</dbReference>
<evidence type="ECO:0000256" key="2">
    <source>
        <dbReference type="ARBA" id="ARBA00022448"/>
    </source>
</evidence>
<keyword evidence="6 9" id="KW-1133">Transmembrane helix</keyword>
<feature type="transmembrane region" description="Helical" evidence="9">
    <location>
        <begin position="387"/>
        <end position="414"/>
    </location>
</feature>
<evidence type="ECO:0000256" key="9">
    <source>
        <dbReference type="SAM" id="Phobius"/>
    </source>
</evidence>
<dbReference type="Pfam" id="PF02378">
    <property type="entry name" value="PTS_EIIC"/>
    <property type="match status" value="1"/>
</dbReference>
<dbReference type="PROSITE" id="PS51105">
    <property type="entry name" value="PTS_EIIC_TYPE_3"/>
    <property type="match status" value="1"/>
</dbReference>
<reference evidence="11 12" key="1">
    <citation type="journal article" date="2021" name="Cell Host Microbe">
        <title>in vivo commensal control of Clostridioides difficile virulence.</title>
        <authorList>
            <person name="Girinathan B.P."/>
            <person name="Dibenedetto N."/>
            <person name="Worley J.N."/>
            <person name="Peltier J."/>
            <person name="Arrieta-Ortiz M.L."/>
            <person name="Rupa Christinal Immanuel S."/>
            <person name="Lavin R."/>
            <person name="Delaney M.L."/>
            <person name="Cummins C."/>
            <person name="Hoffmann M."/>
            <person name="Luo Y."/>
            <person name="Gonzalez-Escalona N."/>
            <person name="Allard M."/>
            <person name="Onderdonk A.B."/>
            <person name="Gerber G.K."/>
            <person name="Sonenshein A.L."/>
            <person name="Baliga N."/>
            <person name="Dupuy B."/>
            <person name="Bry L."/>
        </authorList>
    </citation>
    <scope>NUCLEOTIDE SEQUENCE [LARGE SCALE GENOMIC DNA]</scope>
    <source>
        <strain evidence="11 12">DSM 599</strain>
    </source>
</reference>
<evidence type="ECO:0000313" key="12">
    <source>
        <dbReference type="Proteomes" id="UP001299068"/>
    </source>
</evidence>
<dbReference type="EMBL" id="JAIKTU010000004">
    <property type="protein sequence ID" value="MBY0755093.1"/>
    <property type="molecule type" value="Genomic_DNA"/>
</dbReference>
<feature type="transmembrane region" description="Helical" evidence="9">
    <location>
        <begin position="225"/>
        <end position="245"/>
    </location>
</feature>